<feature type="transmembrane region" description="Helical" evidence="2">
    <location>
        <begin position="230"/>
        <end position="253"/>
    </location>
</feature>
<gene>
    <name evidence="3" type="ORF">ECPE_LOCUS1372</name>
</gene>
<evidence type="ECO:0000256" key="2">
    <source>
        <dbReference type="SAM" id="Phobius"/>
    </source>
</evidence>
<name>A0A183A338_9TREM</name>
<reference evidence="5" key="1">
    <citation type="submission" date="2016-06" db="UniProtKB">
        <authorList>
            <consortium name="WormBaseParasite"/>
        </authorList>
    </citation>
    <scope>IDENTIFICATION</scope>
</reference>
<evidence type="ECO:0000313" key="5">
    <source>
        <dbReference type="WBParaSite" id="ECPE_0000137301-mRNA-1"/>
    </source>
</evidence>
<feature type="region of interest" description="Disordered" evidence="1">
    <location>
        <begin position="1"/>
        <end position="30"/>
    </location>
</feature>
<dbReference type="AlphaFoldDB" id="A0A183A338"/>
<feature type="compositionally biased region" description="Low complexity" evidence="1">
    <location>
        <begin position="70"/>
        <end position="86"/>
    </location>
</feature>
<sequence length="255" mass="27991">MQRMDDTTQAITHPRESTYTSPLCTARNSDSDTESVFLSHILSRSGSMQSLDRKGSARSFSITAALSSASSASDSDSTSSDNGSGRSRLRDGARIRSPAGSNVIPLRFALEFAQSFTRSWPKTIHHTDGTVLSTSDVQSLAPALQLTVTLARVLHANAAYLHHLLNTRAPVPDTTVRTDRANKWRKQLQTIRSVGRFHLDSCFHASLIMALQFICYTVVYWLIFRCSVSTVLSLSLSVCLYCIIGPVLLLVVLNL</sequence>
<evidence type="ECO:0000313" key="3">
    <source>
        <dbReference type="EMBL" id="VDP37703.1"/>
    </source>
</evidence>
<reference evidence="3 4" key="2">
    <citation type="submission" date="2018-11" db="EMBL/GenBank/DDBJ databases">
        <authorList>
            <consortium name="Pathogen Informatics"/>
        </authorList>
    </citation>
    <scope>NUCLEOTIDE SEQUENCE [LARGE SCALE GENOMIC DNA]</scope>
    <source>
        <strain evidence="3 4">Egypt</strain>
    </source>
</reference>
<keyword evidence="2" id="KW-0812">Transmembrane</keyword>
<feature type="compositionally biased region" description="Polar residues" evidence="1">
    <location>
        <begin position="7"/>
        <end position="28"/>
    </location>
</feature>
<dbReference type="Proteomes" id="UP000272942">
    <property type="component" value="Unassembled WGS sequence"/>
</dbReference>
<dbReference type="WBParaSite" id="ECPE_0000137301-mRNA-1">
    <property type="protein sequence ID" value="ECPE_0000137301-mRNA-1"/>
    <property type="gene ID" value="ECPE_0000137301"/>
</dbReference>
<feature type="transmembrane region" description="Helical" evidence="2">
    <location>
        <begin position="202"/>
        <end position="224"/>
    </location>
</feature>
<dbReference type="EMBL" id="UZAN01008206">
    <property type="protein sequence ID" value="VDP37703.1"/>
    <property type="molecule type" value="Genomic_DNA"/>
</dbReference>
<organism evidence="5">
    <name type="scientific">Echinostoma caproni</name>
    <dbReference type="NCBI Taxonomy" id="27848"/>
    <lineage>
        <taxon>Eukaryota</taxon>
        <taxon>Metazoa</taxon>
        <taxon>Spiralia</taxon>
        <taxon>Lophotrochozoa</taxon>
        <taxon>Platyhelminthes</taxon>
        <taxon>Trematoda</taxon>
        <taxon>Digenea</taxon>
        <taxon>Plagiorchiida</taxon>
        <taxon>Echinostomata</taxon>
        <taxon>Echinostomatoidea</taxon>
        <taxon>Echinostomatidae</taxon>
        <taxon>Echinostoma</taxon>
    </lineage>
</organism>
<protein>
    <submittedName>
        <fullName evidence="5">Transmembrane protein</fullName>
    </submittedName>
</protein>
<keyword evidence="2" id="KW-1133">Transmembrane helix</keyword>
<evidence type="ECO:0000256" key="1">
    <source>
        <dbReference type="SAM" id="MobiDB-lite"/>
    </source>
</evidence>
<feature type="region of interest" description="Disordered" evidence="1">
    <location>
        <begin position="70"/>
        <end position="96"/>
    </location>
</feature>
<keyword evidence="4" id="KW-1185">Reference proteome</keyword>
<keyword evidence="2" id="KW-0472">Membrane</keyword>
<evidence type="ECO:0000313" key="4">
    <source>
        <dbReference type="Proteomes" id="UP000272942"/>
    </source>
</evidence>
<proteinExistence type="predicted"/>
<accession>A0A183A338</accession>